<organism evidence="2 3">
    <name type="scientific">Candidatus Brocadia carolinensis</name>
    <dbReference type="NCBI Taxonomy" id="1004156"/>
    <lineage>
        <taxon>Bacteria</taxon>
        <taxon>Pseudomonadati</taxon>
        <taxon>Planctomycetota</taxon>
        <taxon>Candidatus Brocadiia</taxon>
        <taxon>Candidatus Brocadiales</taxon>
        <taxon>Candidatus Brocadiaceae</taxon>
        <taxon>Candidatus Brocadia</taxon>
    </lineage>
</organism>
<keyword evidence="1" id="KW-0732">Signal</keyword>
<evidence type="ECO:0000313" key="3">
    <source>
        <dbReference type="Proteomes" id="UP000189681"/>
    </source>
</evidence>
<proteinExistence type="predicted"/>
<feature type="signal peptide" evidence="1">
    <location>
        <begin position="1"/>
        <end position="23"/>
    </location>
</feature>
<sequence>MKKILVAVFILKLLFVFPATSQADSPITATDFYEAYKDVKMVQRAHLEGVMGVEIAEFLSSPENPIDHKAAVINALSWRFEGKSNAELYTYYLGLLYHMSITELDTDFLSADEIFCLGYLVAMDDYFHPENAIVLLEEAQRMMKESFTVSMVLALVRAQIAFEQDWCEAWKIIERVLQNADIKQDLRPEAKKIIVNYMILYREYCK</sequence>
<dbReference type="AlphaFoldDB" id="A0A1V4APX8"/>
<dbReference type="STRING" id="1004156.AYP45_16290"/>
<accession>A0A1V4APX8</accession>
<evidence type="ECO:0000256" key="1">
    <source>
        <dbReference type="SAM" id="SignalP"/>
    </source>
</evidence>
<name>A0A1V4APX8_9BACT</name>
<dbReference type="EMBL" id="AYTS01000168">
    <property type="protein sequence ID" value="OOP55162.1"/>
    <property type="molecule type" value="Genomic_DNA"/>
</dbReference>
<dbReference type="Proteomes" id="UP000189681">
    <property type="component" value="Unassembled WGS sequence"/>
</dbReference>
<reference evidence="2 3" key="1">
    <citation type="journal article" date="2017" name="Water Res.">
        <title>Discovery and metagenomic analysis of an anammox bacterial enrichment related to Candidatus "Brocadia caroliniensis" in a full-scale glycerol-fed nitritation-denitritation separate centrate treatment process.</title>
        <authorList>
            <person name="Park H."/>
            <person name="Brotto A.C."/>
            <person name="van Loosdrecht M.C."/>
            <person name="Chandran K."/>
        </authorList>
    </citation>
    <scope>NUCLEOTIDE SEQUENCE [LARGE SCALE GENOMIC DNA]</scope>
    <source>
        <strain evidence="2">26THWARD</strain>
    </source>
</reference>
<evidence type="ECO:0000313" key="2">
    <source>
        <dbReference type="EMBL" id="OOP55162.1"/>
    </source>
</evidence>
<feature type="chain" id="PRO_5012663342" evidence="1">
    <location>
        <begin position="24"/>
        <end position="206"/>
    </location>
</feature>
<protein>
    <submittedName>
        <fullName evidence="2">Uncharacterized protein</fullName>
    </submittedName>
</protein>
<gene>
    <name evidence="2" type="ORF">AYP45_16290</name>
</gene>
<comment type="caution">
    <text evidence="2">The sequence shown here is derived from an EMBL/GenBank/DDBJ whole genome shotgun (WGS) entry which is preliminary data.</text>
</comment>